<dbReference type="Proteomes" id="UP001341245">
    <property type="component" value="Unassembled WGS sequence"/>
</dbReference>
<sequence length="677" mass="74256">MAPPVDVAQDAINDVVQAIAIMGATKKNITGLQHNIETLSNDLRTAQEETSTAQEEARSMREEVMTARQETQRLEILLESEKASNQSLRQRLRDLGDRFAGLQDAFRAGFEVFSTVYQRAQRLVLDTRDIGIDESEAAQTPASAYPAETPVTSSGAPDHPAPAPPTPTSSSRSETQTPSSSTESTPGTPDTCPVGSTSPTNAQATRSAPSPPTRATVECYAMIAHGDEGVSVSLAPQSTSNSSFVRKPARKFGSKTWRMSDISDSLKRNLDSWGHEHLSCVSQILLECAHSGTSGVIYEATDIEQTHGIAIATTNLAIQISESHEYTELLVEQDKQGFVCPSVVVVASSGELVNRWSRNFGALVNGERDKGSNIDSIKVVYSMGGYGRVLTKLRTNRPTILVCTPGRLAFFIRQRRFSARLLHLLVVCQGPSLASADFANDMKKIITWARCVQPVLSRSFERDSALHQELQQRYLNDFVYATNVARVRVGKQPLLAFQGKIKVEARSFNVPARSKHFIEQILPLHEKDKILCMEFSRDRAVTLASQCHELGVSCELFTTEGDNSKAIQQFRSGESRIMFTTPAGFEGIRYQNTKAAVIFASPCQSLYTDANDHPRPGVYNRRTDLLRAAIESIGQAGKDAKVYIFVGRGTAQPVKDDIAKVLRQAGYEVPSVLEPED</sequence>
<dbReference type="SUPFAM" id="SSF52540">
    <property type="entry name" value="P-loop containing nucleoside triphosphate hydrolases"/>
    <property type="match status" value="1"/>
</dbReference>
<dbReference type="Gene3D" id="3.40.50.300">
    <property type="entry name" value="P-loop containing nucleotide triphosphate hydrolases"/>
    <property type="match status" value="2"/>
</dbReference>
<gene>
    <name evidence="3" type="ORF">QM012_008477</name>
</gene>
<evidence type="ECO:0000256" key="2">
    <source>
        <dbReference type="SAM" id="MobiDB-lite"/>
    </source>
</evidence>
<dbReference type="InterPro" id="IPR027417">
    <property type="entry name" value="P-loop_NTPase"/>
</dbReference>
<evidence type="ECO:0000256" key="1">
    <source>
        <dbReference type="SAM" id="Coils"/>
    </source>
</evidence>
<reference evidence="3 4" key="1">
    <citation type="submission" date="2023-11" db="EMBL/GenBank/DDBJ databases">
        <title>Draft genome sequence and annotation of the polyextremotolerant black yeast-like fungus Aureobasidium pullulans NRRL 62042.</title>
        <authorList>
            <person name="Dielentheis-Frenken M.R.E."/>
            <person name="Wibberg D."/>
            <person name="Blank L.M."/>
            <person name="Tiso T."/>
        </authorList>
    </citation>
    <scope>NUCLEOTIDE SEQUENCE [LARGE SCALE GENOMIC DNA]</scope>
    <source>
        <strain evidence="3 4">NRRL 62042</strain>
    </source>
</reference>
<dbReference type="EMBL" id="JASGXD010000007">
    <property type="protein sequence ID" value="KAK6004615.1"/>
    <property type="molecule type" value="Genomic_DNA"/>
</dbReference>
<accession>A0ABR0TL17</accession>
<keyword evidence="4" id="KW-1185">Reference proteome</keyword>
<feature type="coiled-coil region" evidence="1">
    <location>
        <begin position="29"/>
        <end position="105"/>
    </location>
</feature>
<organism evidence="3 4">
    <name type="scientific">Aureobasidium pullulans</name>
    <name type="common">Black yeast</name>
    <name type="synonym">Pullularia pullulans</name>
    <dbReference type="NCBI Taxonomy" id="5580"/>
    <lineage>
        <taxon>Eukaryota</taxon>
        <taxon>Fungi</taxon>
        <taxon>Dikarya</taxon>
        <taxon>Ascomycota</taxon>
        <taxon>Pezizomycotina</taxon>
        <taxon>Dothideomycetes</taxon>
        <taxon>Dothideomycetidae</taxon>
        <taxon>Dothideales</taxon>
        <taxon>Saccotheciaceae</taxon>
        <taxon>Aureobasidium</taxon>
    </lineage>
</organism>
<evidence type="ECO:0008006" key="5">
    <source>
        <dbReference type="Google" id="ProtNLM"/>
    </source>
</evidence>
<comment type="caution">
    <text evidence="3">The sequence shown here is derived from an EMBL/GenBank/DDBJ whole genome shotgun (WGS) entry which is preliminary data.</text>
</comment>
<keyword evidence="1" id="KW-0175">Coiled coil</keyword>
<feature type="compositionally biased region" description="Low complexity" evidence="2">
    <location>
        <begin position="168"/>
        <end position="191"/>
    </location>
</feature>
<proteinExistence type="predicted"/>
<protein>
    <recommendedName>
        <fullName evidence="5">Helicase C-terminal domain-containing protein</fullName>
    </recommendedName>
</protein>
<feature type="compositionally biased region" description="Polar residues" evidence="2">
    <location>
        <begin position="194"/>
        <end position="208"/>
    </location>
</feature>
<feature type="region of interest" description="Disordered" evidence="2">
    <location>
        <begin position="135"/>
        <end position="213"/>
    </location>
</feature>
<evidence type="ECO:0000313" key="4">
    <source>
        <dbReference type="Proteomes" id="UP001341245"/>
    </source>
</evidence>
<name>A0ABR0TL17_AURPU</name>
<evidence type="ECO:0000313" key="3">
    <source>
        <dbReference type="EMBL" id="KAK6004615.1"/>
    </source>
</evidence>
<dbReference type="PANTHER" id="PTHR47958">
    <property type="entry name" value="ATP-DEPENDENT RNA HELICASE DBP3"/>
    <property type="match status" value="1"/>
</dbReference>